<organism evidence="3 4">
    <name type="scientific">Cryptococcus decagattii</name>
    <dbReference type="NCBI Taxonomy" id="1859122"/>
    <lineage>
        <taxon>Eukaryota</taxon>
        <taxon>Fungi</taxon>
        <taxon>Dikarya</taxon>
        <taxon>Basidiomycota</taxon>
        <taxon>Agaricomycotina</taxon>
        <taxon>Tremellomycetes</taxon>
        <taxon>Tremellales</taxon>
        <taxon>Cryptococcaceae</taxon>
        <taxon>Cryptococcus</taxon>
        <taxon>Cryptococcus gattii species complex</taxon>
    </lineage>
</organism>
<feature type="region of interest" description="Disordered" evidence="2">
    <location>
        <begin position="1"/>
        <end position="405"/>
    </location>
</feature>
<feature type="compositionally biased region" description="Low complexity" evidence="2">
    <location>
        <begin position="158"/>
        <end position="211"/>
    </location>
</feature>
<feature type="coiled-coil region" evidence="1">
    <location>
        <begin position="695"/>
        <end position="907"/>
    </location>
</feature>
<dbReference type="Gene3D" id="1.10.287.1490">
    <property type="match status" value="1"/>
</dbReference>
<feature type="coiled-coil region" evidence="1">
    <location>
        <begin position="466"/>
        <end position="497"/>
    </location>
</feature>
<dbReference type="PANTHER" id="PTHR23159:SF31">
    <property type="entry name" value="CENTROSOME-ASSOCIATED PROTEIN CEP250 ISOFORM X1"/>
    <property type="match status" value="1"/>
</dbReference>
<feature type="compositionally biased region" description="Low complexity" evidence="2">
    <location>
        <begin position="222"/>
        <end position="268"/>
    </location>
</feature>
<evidence type="ECO:0000256" key="1">
    <source>
        <dbReference type="SAM" id="Coils"/>
    </source>
</evidence>
<feature type="compositionally biased region" description="Acidic residues" evidence="2">
    <location>
        <begin position="24"/>
        <end position="38"/>
    </location>
</feature>
<evidence type="ECO:0000313" key="4">
    <source>
        <dbReference type="Proteomes" id="UP001432216"/>
    </source>
</evidence>
<feature type="region of interest" description="Disordered" evidence="2">
    <location>
        <begin position="1000"/>
        <end position="1021"/>
    </location>
</feature>
<keyword evidence="1" id="KW-0175">Coiled coil</keyword>
<feature type="compositionally biased region" description="Low complexity" evidence="2">
    <location>
        <begin position="277"/>
        <end position="304"/>
    </location>
</feature>
<evidence type="ECO:0000256" key="2">
    <source>
        <dbReference type="SAM" id="MobiDB-lite"/>
    </source>
</evidence>
<feature type="compositionally biased region" description="Low complexity" evidence="2">
    <location>
        <begin position="311"/>
        <end position="359"/>
    </location>
</feature>
<dbReference type="Proteomes" id="UP001432216">
    <property type="component" value="Chromosome 1"/>
</dbReference>
<feature type="compositionally biased region" description="Acidic residues" evidence="2">
    <location>
        <begin position="48"/>
        <end position="57"/>
    </location>
</feature>
<accession>A0ABZ2AQC7</accession>
<protein>
    <recommendedName>
        <fullName evidence="5">M protein repeat protein</fullName>
    </recommendedName>
</protein>
<sequence>MAVNLNREDIIFQNLGDERSENGIVEEDERDRALEEEDGRQTGHEDASELGEDDAQDAGEGVENKKVNGAEKEHLNDEEVAEKPAETAMDEVTPEDNRDAAIDAVHQVKDGGDEDPRGEAEEEDLEGKKEATSGGVKKVLKSGVFGAGAPKPTPPPKTAVGASASARLSRPSLAPVRPGATAVKTTASSTSKPASASSTAARTTIATRAPVSTRPGTNGVVTRPSASTATSSTRPRTTTAASDRTTSSGTARPATTSTTSTVAARARAGMTKPPVPTAASARTATRPTSSTITRPTPSTTSTLARKPEVKPASSTATAARTARPSVASTTSTVTRPPLASQRTVTSSSGTTATRTGVTRPLAGRASMAPTTSTSRAATGVPPKIRASSGPSAKPASGGKEVTELKTKVEELEKSMADEKTKYEEKIAALAQEKVDLEESHGNALEGLKAELANATDRAGSDAEGKIAELTALHETQLKEAEEERNRLMMEMVSKLQKMGAEYTSVQTQLQSARSQITSSETELFSLKSSLQSAQDELSQLRTTASDRDIAFAELESSKASLQTRLNELETIKSCLEKKLVEGGEEAEKSLADVTGLGDKVKELEDQIAELENKLESEADAWKAEEVKWGETKAALEKEIEDLKGAGEGHAEELSRASSVAETSKEELCALRIAHEQLATTYAGLVETSSRHPEDIENLQRQLKEATDKHEALLLEASSSTNNQNTELEAQIVELKREKEEREKKVEELKSTLEEVEQEVELLKNARREGEEREMQLNQIIARLEAQVEVMRAEYDKEDTHAAKLESLEASHATTLAALKNDHSNQLSALELSLQAANAQVEQDQVRLESVSEERDVLVEQVNRLKIELEGGAGGKSDEGDSEVEAELKKVKAELQHVSDELAGALEMSEMNKTHFEQTLLAVHERQADEIRAAVESRDRQYAEEKARGAYAYTDEVEVLRADSTPRRGEMPSSPSMARLHEAHNAKVTELESEIARLKAELGRPDAVSEAVDEDDDETLTF</sequence>
<proteinExistence type="predicted"/>
<feature type="compositionally biased region" description="Acidic residues" evidence="2">
    <location>
        <begin position="1010"/>
        <end position="1021"/>
    </location>
</feature>
<dbReference type="EMBL" id="CP143806">
    <property type="protein sequence ID" value="WVO19521.1"/>
    <property type="molecule type" value="Genomic_DNA"/>
</dbReference>
<reference evidence="3 4" key="1">
    <citation type="submission" date="2024-01" db="EMBL/GenBank/DDBJ databases">
        <title>Comparative genomics of Cryptococcus and Kwoniella reveals pathogenesis evolution and contrasting modes of karyotype evolution via chromosome fusion or intercentromeric recombination.</title>
        <authorList>
            <person name="Coelho M.A."/>
            <person name="David-Palma M."/>
            <person name="Shea T."/>
            <person name="Bowers K."/>
            <person name="McGinley-Smith S."/>
            <person name="Mohammad A.W."/>
            <person name="Gnirke A."/>
            <person name="Yurkov A.M."/>
            <person name="Nowrousian M."/>
            <person name="Sun S."/>
            <person name="Cuomo C.A."/>
            <person name="Heitman J."/>
        </authorList>
    </citation>
    <scope>NUCLEOTIDE SEQUENCE [LARGE SCALE GENOMIC DNA]</scope>
    <source>
        <strain evidence="3 4">7685027</strain>
    </source>
</reference>
<keyword evidence="4" id="KW-1185">Reference proteome</keyword>
<feature type="compositionally biased region" description="Basic and acidic residues" evidence="2">
    <location>
        <begin position="95"/>
        <end position="119"/>
    </location>
</feature>
<evidence type="ECO:0008006" key="5">
    <source>
        <dbReference type="Google" id="ProtNLM"/>
    </source>
</evidence>
<dbReference type="GeneID" id="89987584"/>
<dbReference type="RefSeq" id="XP_064718761.1">
    <property type="nucleotide sequence ID" value="XM_064862689.1"/>
</dbReference>
<gene>
    <name evidence="3" type="ORF">IAS62_000808</name>
</gene>
<evidence type="ECO:0000313" key="3">
    <source>
        <dbReference type="EMBL" id="WVO19521.1"/>
    </source>
</evidence>
<dbReference type="PANTHER" id="PTHR23159">
    <property type="entry name" value="CENTROSOMAL PROTEIN 2"/>
    <property type="match status" value="1"/>
</dbReference>
<feature type="compositionally biased region" description="Basic and acidic residues" evidence="2">
    <location>
        <begin position="1"/>
        <end position="21"/>
    </location>
</feature>
<feature type="compositionally biased region" description="Low complexity" evidence="2">
    <location>
        <begin position="386"/>
        <end position="399"/>
    </location>
</feature>
<feature type="coiled-coil region" evidence="1">
    <location>
        <begin position="551"/>
        <end position="652"/>
    </location>
</feature>
<feature type="compositionally biased region" description="Basic and acidic residues" evidence="2">
    <location>
        <begin position="62"/>
        <end position="85"/>
    </location>
</feature>
<name>A0ABZ2AQC7_9TREE</name>